<evidence type="ECO:0000256" key="6">
    <source>
        <dbReference type="ARBA" id="ARBA00023242"/>
    </source>
</evidence>
<dbReference type="Pfam" id="PF04858">
    <property type="entry name" value="TH1"/>
    <property type="match status" value="1"/>
</dbReference>
<name>A0A7M7KWL4_VARDE</name>
<keyword evidence="4" id="KW-0805">Transcription regulation</keyword>
<reference evidence="7" key="1">
    <citation type="submission" date="2021-01" db="UniProtKB">
        <authorList>
            <consortium name="EnsemblMetazoa"/>
        </authorList>
    </citation>
    <scope>IDENTIFICATION</scope>
</reference>
<evidence type="ECO:0000256" key="3">
    <source>
        <dbReference type="ARBA" id="ARBA00022491"/>
    </source>
</evidence>
<keyword evidence="6" id="KW-0539">Nucleus</keyword>
<dbReference type="OrthoDB" id="511287at2759"/>
<dbReference type="FunCoup" id="A0A7M7KWL4">
    <property type="interactions" value="1375"/>
</dbReference>
<comment type="similarity">
    <text evidence="2">Belongs to the NELF-D family.</text>
</comment>
<protein>
    <recommendedName>
        <fullName evidence="9">Negative elongation factor D</fullName>
    </recommendedName>
</protein>
<dbReference type="OMA" id="CHSEHTY"/>
<evidence type="ECO:0000256" key="1">
    <source>
        <dbReference type="ARBA" id="ARBA00004123"/>
    </source>
</evidence>
<dbReference type="CTD" id="32607"/>
<evidence type="ECO:0000256" key="2">
    <source>
        <dbReference type="ARBA" id="ARBA00005726"/>
    </source>
</evidence>
<evidence type="ECO:0000256" key="5">
    <source>
        <dbReference type="ARBA" id="ARBA00023163"/>
    </source>
</evidence>
<dbReference type="KEGG" id="vde:111254833"/>
<comment type="subcellular location">
    <subcellularLocation>
        <location evidence="1">Nucleus</location>
    </subcellularLocation>
</comment>
<organism evidence="7 8">
    <name type="scientific">Varroa destructor</name>
    <name type="common">Honeybee mite</name>
    <dbReference type="NCBI Taxonomy" id="109461"/>
    <lineage>
        <taxon>Eukaryota</taxon>
        <taxon>Metazoa</taxon>
        <taxon>Ecdysozoa</taxon>
        <taxon>Arthropoda</taxon>
        <taxon>Chelicerata</taxon>
        <taxon>Arachnida</taxon>
        <taxon>Acari</taxon>
        <taxon>Parasitiformes</taxon>
        <taxon>Mesostigmata</taxon>
        <taxon>Gamasina</taxon>
        <taxon>Dermanyssoidea</taxon>
        <taxon>Varroidae</taxon>
        <taxon>Varroa</taxon>
    </lineage>
</organism>
<dbReference type="AlphaFoldDB" id="A0A7M7KWL4"/>
<proteinExistence type="inferred from homology"/>
<dbReference type="Proteomes" id="UP000594260">
    <property type="component" value="Unplaced"/>
</dbReference>
<dbReference type="RefSeq" id="XP_022671820.1">
    <property type="nucleotide sequence ID" value="XM_022816085.1"/>
</dbReference>
<keyword evidence="3" id="KW-0678">Repressor</keyword>
<dbReference type="PANTHER" id="PTHR12144">
    <property type="entry name" value="NEGATIVE ELONGATION FACTOR D"/>
    <property type="match status" value="1"/>
</dbReference>
<dbReference type="InParanoid" id="A0A7M7KWL4"/>
<dbReference type="GO" id="GO:0032021">
    <property type="term" value="C:NELF complex"/>
    <property type="evidence" value="ECO:0007669"/>
    <property type="project" value="TreeGrafter"/>
</dbReference>
<evidence type="ECO:0000256" key="4">
    <source>
        <dbReference type="ARBA" id="ARBA00023015"/>
    </source>
</evidence>
<dbReference type="GeneID" id="111254833"/>
<sequence length="559" mass="62730">MVSPSRSSTEEIEARLGARDSIMEPSIFSTLKDFLQAGGDPERAVEMLIGNYHAVAQTANLLAEWLIMSGMEINQVQSLVESQLENMLVRHFEPSKADAAIFGGEGETPAWLAQMIDHPAWRKLIYRLAEEYPDCLMLNFTIKLISDAGFQAEITSISTASQQLEVFSRVLRTALSGCLEKPPDEDRLNELAKLIGHGEHTYLYAQCLLHALSLEGMSRGGASAKRLAHEIRKRSRPTRDTTPIAMTLSGALKKHPKACQAMAAMLSKNALNPADVTILYNLYKSNDPPPVDLIREPTLLELLLDTLFKPGSRINPDHKPKYIFLLAYAASVFEQTTKKGPRRAPVLNKDELSRTQESIEQMCSICAEPKICDLATLYDCVQLPVMALAAIHWARYVVNEASYFKLNTEHVPMHFALLDEVAICQPTLHDRLLRLYSDLFEKPFDAELDVLVLIEIRKMLLDRMIHLVCRGCVLPVLRYITARYQRQDTDISLIRYFVTELLDVIGPPYTAEFVVNFLPLVQNKEITGDLPSMQEGPDLVAQFIQHAAKVQGAHGRDSF</sequence>
<dbReference type="GO" id="GO:0003723">
    <property type="term" value="F:RNA binding"/>
    <property type="evidence" value="ECO:0007669"/>
    <property type="project" value="TreeGrafter"/>
</dbReference>
<keyword evidence="5" id="KW-0804">Transcription</keyword>
<keyword evidence="8" id="KW-1185">Reference proteome</keyword>
<dbReference type="GO" id="GO:0034244">
    <property type="term" value="P:negative regulation of transcription elongation by RNA polymerase II"/>
    <property type="evidence" value="ECO:0007669"/>
    <property type="project" value="TreeGrafter"/>
</dbReference>
<dbReference type="PANTHER" id="PTHR12144:SF0">
    <property type="entry name" value="NEGATIVE ELONGATION FACTOR C_D"/>
    <property type="match status" value="1"/>
</dbReference>
<dbReference type="EnsemblMetazoa" id="XM_022816085">
    <property type="protein sequence ID" value="XP_022671820"/>
    <property type="gene ID" value="LOC111254833"/>
</dbReference>
<dbReference type="InterPro" id="IPR006942">
    <property type="entry name" value="TH1"/>
</dbReference>
<evidence type="ECO:0000313" key="8">
    <source>
        <dbReference type="Proteomes" id="UP000594260"/>
    </source>
</evidence>
<accession>A0A7M7KWL4</accession>
<evidence type="ECO:0008006" key="9">
    <source>
        <dbReference type="Google" id="ProtNLM"/>
    </source>
</evidence>
<evidence type="ECO:0000313" key="7">
    <source>
        <dbReference type="EnsemblMetazoa" id="XP_022671820"/>
    </source>
</evidence>